<dbReference type="InterPro" id="IPR040211">
    <property type="entry name" value="SERF1/2-like"/>
</dbReference>
<dbReference type="AlphaFoldDB" id="A0A7D9DIL2"/>
<organism evidence="3 4">
    <name type="scientific">Paramuricea clavata</name>
    <name type="common">Red gorgonian</name>
    <name type="synonym">Violescent sea-whip</name>
    <dbReference type="NCBI Taxonomy" id="317549"/>
    <lineage>
        <taxon>Eukaryota</taxon>
        <taxon>Metazoa</taxon>
        <taxon>Cnidaria</taxon>
        <taxon>Anthozoa</taxon>
        <taxon>Octocorallia</taxon>
        <taxon>Malacalcyonacea</taxon>
        <taxon>Plexauridae</taxon>
        <taxon>Paramuricea</taxon>
    </lineage>
</organism>
<accession>A0A7D9DIL2</accession>
<protein>
    <submittedName>
        <fullName evidence="3">Small EDRK-rich factor 2-like</fullName>
    </submittedName>
</protein>
<dbReference type="InterPro" id="IPR007513">
    <property type="entry name" value="SERF-like_N"/>
</dbReference>
<dbReference type="EMBL" id="CACRXK020000695">
    <property type="protein sequence ID" value="CAB3984091.1"/>
    <property type="molecule type" value="Genomic_DNA"/>
</dbReference>
<dbReference type="Proteomes" id="UP001152795">
    <property type="component" value="Unassembled WGS sequence"/>
</dbReference>
<comment type="caution">
    <text evidence="3">The sequence shown here is derived from an EMBL/GenBank/DDBJ whole genome shotgun (WGS) entry which is preliminary data.</text>
</comment>
<proteinExistence type="inferred from homology"/>
<gene>
    <name evidence="3" type="ORF">PACLA_8A016864</name>
</gene>
<feature type="compositionally biased region" description="Basic and acidic residues" evidence="2">
    <location>
        <begin position="1"/>
        <end position="11"/>
    </location>
</feature>
<sequence>MTRGNQRELARAKNLKKQQATGKSKSGDDKDGNKGANLLKRQERDAEVMRLKQQKAAEKKASAEGGAGTSKK</sequence>
<evidence type="ECO:0000313" key="3">
    <source>
        <dbReference type="EMBL" id="CAB3984091.1"/>
    </source>
</evidence>
<feature type="region of interest" description="Disordered" evidence="2">
    <location>
        <begin position="1"/>
        <end position="72"/>
    </location>
</feature>
<keyword evidence="4" id="KW-1185">Reference proteome</keyword>
<dbReference type="Pfam" id="PF04419">
    <property type="entry name" value="SERF-like_N"/>
    <property type="match status" value="1"/>
</dbReference>
<dbReference type="PANTHER" id="PTHR13596">
    <property type="entry name" value="SMALL EDRK-RICH FACTOR 1"/>
    <property type="match status" value="1"/>
</dbReference>
<evidence type="ECO:0000313" key="4">
    <source>
        <dbReference type="Proteomes" id="UP001152795"/>
    </source>
</evidence>
<evidence type="ECO:0000256" key="1">
    <source>
        <dbReference type="ARBA" id="ARBA00007309"/>
    </source>
</evidence>
<evidence type="ECO:0000256" key="2">
    <source>
        <dbReference type="SAM" id="MobiDB-lite"/>
    </source>
</evidence>
<name>A0A7D9DIL2_PARCT</name>
<dbReference type="PANTHER" id="PTHR13596:SF0">
    <property type="entry name" value="SI:CH211-39K3.2-RELATED"/>
    <property type="match status" value="1"/>
</dbReference>
<comment type="similarity">
    <text evidence="1">Belongs to the SERF family.</text>
</comment>
<feature type="compositionally biased region" description="Basic and acidic residues" evidence="2">
    <location>
        <begin position="40"/>
        <end position="62"/>
    </location>
</feature>
<reference evidence="3" key="1">
    <citation type="submission" date="2020-04" db="EMBL/GenBank/DDBJ databases">
        <authorList>
            <person name="Alioto T."/>
            <person name="Alioto T."/>
            <person name="Gomez Garrido J."/>
        </authorList>
    </citation>
    <scope>NUCLEOTIDE SEQUENCE</scope>
    <source>
        <strain evidence="3">A484AB</strain>
    </source>
</reference>